<dbReference type="Gene3D" id="2.40.10.120">
    <property type="match status" value="1"/>
</dbReference>
<proteinExistence type="predicted"/>
<dbReference type="STRING" id="561176.SAMN04488561_1446"/>
<dbReference type="Pfam" id="PF13365">
    <property type="entry name" value="Trypsin_2"/>
    <property type="match status" value="1"/>
</dbReference>
<dbReference type="InterPro" id="IPR009003">
    <property type="entry name" value="Peptidase_S1_PA"/>
</dbReference>
<protein>
    <submittedName>
        <fullName evidence="1">Trypsin-like peptidase domain-containing protein</fullName>
    </submittedName>
</protein>
<evidence type="ECO:0000313" key="2">
    <source>
        <dbReference type="Proteomes" id="UP000181980"/>
    </source>
</evidence>
<accession>A0A1H5J556</accession>
<keyword evidence="2" id="KW-1185">Reference proteome</keyword>
<name>A0A1H5J556_9ACTN</name>
<organism evidence="1 2">
    <name type="scientific">Jiangella alba</name>
    <dbReference type="NCBI Taxonomy" id="561176"/>
    <lineage>
        <taxon>Bacteria</taxon>
        <taxon>Bacillati</taxon>
        <taxon>Actinomycetota</taxon>
        <taxon>Actinomycetes</taxon>
        <taxon>Jiangellales</taxon>
        <taxon>Jiangellaceae</taxon>
        <taxon>Jiangella</taxon>
    </lineage>
</organism>
<gene>
    <name evidence="1" type="ORF">SAMN04488561_1446</name>
</gene>
<reference evidence="2" key="1">
    <citation type="submission" date="2016-10" db="EMBL/GenBank/DDBJ databases">
        <authorList>
            <person name="Varghese N."/>
            <person name="Submissions S."/>
        </authorList>
    </citation>
    <scope>NUCLEOTIDE SEQUENCE [LARGE SCALE GENOMIC DNA]</scope>
    <source>
        <strain evidence="2">DSM 45237</strain>
    </source>
</reference>
<dbReference type="EMBL" id="FNUC01000003">
    <property type="protein sequence ID" value="SEE47626.1"/>
    <property type="molecule type" value="Genomic_DNA"/>
</dbReference>
<dbReference type="Proteomes" id="UP000181980">
    <property type="component" value="Unassembled WGS sequence"/>
</dbReference>
<dbReference type="AlphaFoldDB" id="A0A1H5J556"/>
<evidence type="ECO:0000313" key="1">
    <source>
        <dbReference type="EMBL" id="SEE47626.1"/>
    </source>
</evidence>
<dbReference type="RefSeq" id="WP_141711833.1">
    <property type="nucleotide sequence ID" value="NZ_FNUC01000003.1"/>
</dbReference>
<dbReference type="SUPFAM" id="SSF50494">
    <property type="entry name" value="Trypsin-like serine proteases"/>
    <property type="match status" value="1"/>
</dbReference>
<dbReference type="OrthoDB" id="8480454at2"/>
<sequence length="229" mass="24859">MAIWQPLHAEVQVLHRILRFSSYARGLWGTCFVIDVDEEQYLITAAHLTIGERFELVILKPIPDAGGEHTKDTHPDHLERIGPLDPKHDVAVFKANDDLARRSLTLPASSDQIVIGQEILTAGFPGNLSMVIPKMGLRSMPLVKRGCMGGMGEVDGIRVLYLDLIANPGMSGAPVVFRDHEKGVLKVAAVIKGSYTQDPVPEDGWDHLAAAGISQAHAIEHALEIIASG</sequence>